<organism evidence="2 3">
    <name type="scientific">Sulfurihydrogenibium yellowstonense SS-5</name>
    <dbReference type="NCBI Taxonomy" id="432331"/>
    <lineage>
        <taxon>Bacteria</taxon>
        <taxon>Pseudomonadati</taxon>
        <taxon>Aquificota</taxon>
        <taxon>Aquificia</taxon>
        <taxon>Aquificales</taxon>
        <taxon>Hydrogenothermaceae</taxon>
        <taxon>Sulfurihydrogenibium</taxon>
    </lineage>
</organism>
<feature type="coiled-coil region" evidence="1">
    <location>
        <begin position="48"/>
        <end position="82"/>
    </location>
</feature>
<reference evidence="2 3" key="1">
    <citation type="submission" date="2009-04" db="EMBL/GenBank/DDBJ databases">
        <authorList>
            <person name="Reysenbach A.-L."/>
            <person name="Heidelberg J.F."/>
            <person name="Nelson W.C."/>
        </authorList>
    </citation>
    <scope>NUCLEOTIDE SEQUENCE [LARGE SCALE GENOMIC DNA]</scope>
    <source>
        <strain evidence="2 3">SS-5</strain>
    </source>
</reference>
<dbReference type="Proteomes" id="UP000005540">
    <property type="component" value="Unassembled WGS sequence"/>
</dbReference>
<dbReference type="AlphaFoldDB" id="C4FM53"/>
<keyword evidence="3" id="KW-1185">Reference proteome</keyword>
<evidence type="ECO:0000313" key="2">
    <source>
        <dbReference type="EMBL" id="EEP59848.1"/>
    </source>
</evidence>
<feature type="non-terminal residue" evidence="2">
    <location>
        <position position="83"/>
    </location>
</feature>
<dbReference type="EMBL" id="ABZS01000208">
    <property type="protein sequence ID" value="EEP59848.1"/>
    <property type="molecule type" value="Genomic_DNA"/>
</dbReference>
<gene>
    <name evidence="2" type="ORF">SULYE_1657</name>
</gene>
<protein>
    <submittedName>
        <fullName evidence="2">AAA ATPase domain-containing protein</fullName>
    </submittedName>
</protein>
<comment type="caution">
    <text evidence="2">The sequence shown here is derived from an EMBL/GenBank/DDBJ whole genome shotgun (WGS) entry which is preliminary data.</text>
</comment>
<evidence type="ECO:0000313" key="3">
    <source>
        <dbReference type="Proteomes" id="UP000005540"/>
    </source>
</evidence>
<name>C4FM53_9AQUI</name>
<accession>C4FM53</accession>
<keyword evidence="1" id="KW-0175">Coiled coil</keyword>
<proteinExistence type="predicted"/>
<sequence>MNINNISLSLNDINQNVQHINQDRRPENIDNSQTSTAINIQKSANTDQNQLENQLKDSIKNTEELKRILQELQNKISYLNKSL</sequence>
<evidence type="ECO:0000256" key="1">
    <source>
        <dbReference type="SAM" id="Coils"/>
    </source>
</evidence>